<organism evidence="3 4">
    <name type="scientific">Neobacillus bataviensis</name>
    <dbReference type="NCBI Taxonomy" id="220685"/>
    <lineage>
        <taxon>Bacteria</taxon>
        <taxon>Bacillati</taxon>
        <taxon>Bacillota</taxon>
        <taxon>Bacilli</taxon>
        <taxon>Bacillales</taxon>
        <taxon>Bacillaceae</taxon>
        <taxon>Neobacillus</taxon>
    </lineage>
</organism>
<dbReference type="AlphaFoldDB" id="A0A561DGN5"/>
<feature type="chain" id="PRO_5021925761" evidence="2">
    <location>
        <begin position="23"/>
        <end position="229"/>
    </location>
</feature>
<feature type="signal peptide" evidence="2">
    <location>
        <begin position="1"/>
        <end position="22"/>
    </location>
</feature>
<reference evidence="3 4" key="1">
    <citation type="submission" date="2019-06" db="EMBL/GenBank/DDBJ databases">
        <title>Sorghum-associated microbial communities from plants grown in Nebraska, USA.</title>
        <authorList>
            <person name="Schachtman D."/>
        </authorList>
    </citation>
    <scope>NUCLEOTIDE SEQUENCE [LARGE SCALE GENOMIC DNA]</scope>
    <source>
        <strain evidence="3 4">2482</strain>
    </source>
</reference>
<sequence>MNKKQWMIPLSFSLLLGVTGCADDNNRAGNNGNNLARPIGYYSNENHSNNDYDILRDNDGTITEIMDHNLGVEDQAVDEKTRRQMEKRDENGNPQNPTVPRAKTDRNFFQRDNRFSTSDLNYHGHLSTKNGNNGVVTDPEFQDRFTAKIRNKVENIDNVRNVRSVAYGNTVIVSVSLHDRDRSAETKRAIKNVVQPYAKGKDVQVITDDGTMGRMKNIHNDAQREKGGN</sequence>
<feature type="region of interest" description="Disordered" evidence="1">
    <location>
        <begin position="74"/>
        <end position="108"/>
    </location>
</feature>
<dbReference type="PROSITE" id="PS51257">
    <property type="entry name" value="PROKAR_LIPOPROTEIN"/>
    <property type="match status" value="1"/>
</dbReference>
<keyword evidence="4" id="KW-1185">Reference proteome</keyword>
<keyword evidence="2" id="KW-0732">Signal</keyword>
<dbReference type="EMBL" id="VIVN01000004">
    <property type="protein sequence ID" value="TWE02527.1"/>
    <property type="molecule type" value="Genomic_DNA"/>
</dbReference>
<evidence type="ECO:0000313" key="3">
    <source>
        <dbReference type="EMBL" id="TWE02527.1"/>
    </source>
</evidence>
<protein>
    <submittedName>
        <fullName evidence="3">Spore cortex protein</fullName>
    </submittedName>
</protein>
<comment type="caution">
    <text evidence="3">The sequence shown here is derived from an EMBL/GenBank/DDBJ whole genome shotgun (WGS) entry which is preliminary data.</text>
</comment>
<feature type="compositionally biased region" description="Basic and acidic residues" evidence="1">
    <location>
        <begin position="74"/>
        <end position="91"/>
    </location>
</feature>
<gene>
    <name evidence="3" type="ORF">FB550_10470</name>
</gene>
<evidence type="ECO:0000256" key="2">
    <source>
        <dbReference type="SAM" id="SignalP"/>
    </source>
</evidence>
<evidence type="ECO:0000313" key="4">
    <source>
        <dbReference type="Proteomes" id="UP000319671"/>
    </source>
</evidence>
<dbReference type="Proteomes" id="UP000319671">
    <property type="component" value="Unassembled WGS sequence"/>
</dbReference>
<proteinExistence type="predicted"/>
<evidence type="ECO:0000256" key="1">
    <source>
        <dbReference type="SAM" id="MobiDB-lite"/>
    </source>
</evidence>
<accession>A0A561DGN5</accession>
<dbReference type="RefSeq" id="WP_144564207.1">
    <property type="nucleotide sequence ID" value="NZ_VIVN01000004.1"/>
</dbReference>
<dbReference type="InterPro" id="IPR019076">
    <property type="entry name" value="Spore_lipoprot_YhcN/YlaJ-like"/>
</dbReference>
<name>A0A561DGN5_9BACI</name>
<dbReference type="Pfam" id="PF09580">
    <property type="entry name" value="Spore_YhcN_YlaJ"/>
    <property type="match status" value="1"/>
</dbReference>